<dbReference type="SMART" id="SM00248">
    <property type="entry name" value="ANK"/>
    <property type="match status" value="5"/>
</dbReference>
<dbReference type="Gene3D" id="3.40.50.300">
    <property type="entry name" value="P-loop containing nucleotide triphosphate hydrolases"/>
    <property type="match status" value="1"/>
</dbReference>
<dbReference type="InterPro" id="IPR036770">
    <property type="entry name" value="Ankyrin_rpt-contain_sf"/>
</dbReference>
<evidence type="ECO:0000256" key="1">
    <source>
        <dbReference type="ARBA" id="ARBA00022737"/>
    </source>
</evidence>
<dbReference type="InterPro" id="IPR002110">
    <property type="entry name" value="Ankyrin_rpt"/>
</dbReference>
<evidence type="ECO:0000313" key="4">
    <source>
        <dbReference type="EMBL" id="PMD22247.1"/>
    </source>
</evidence>
<sequence>MLPLKITANALNTVVNQASSQHTRSEDVVGSLPDLQQYDTFFSSLQTLGYDQISDGLLETATRLFVAITNFLCESLKLLDTNIAVDTLKSIIKDNVAEAKSALMKGVTNLDAAVSYEILFDEKRRAWREECEKAMDFLSDVPALKAHDDVKNRRMKDSGNWILENETFLRWMNGDLKTIWCPGKPGAGKTVLCSTVIDHCRDTYRSNSTKQQSIGLAWVYCNYSNQTTQTMDRLMASIIKQLVASPSQEIGKNLMKKVNKFGQDHKGGAPSLDDYLNLLAHVTGSLERSVVIIDALDECAEIDFKGYSREWLIETLLGLDIQLLVTSREMPVIQGLFNNALNFAKISITPNLEDIESYIKWRIFDKKYGSPKKLRDVIARYPLLLAEITTVVSKKYSQIFNLARLQMDQISKLSSYGAVKAALHALPMKEDDFYGQSISRIKAHESQAEQALRILAWLLRAKRPVMVEEMRYAAVIVPGDLSINFEEFLSGEGELVDFCEGLVAILAESETVAFAHPTVKDYLESAKERVFMCDPETVIASACMTYLASDSVRNLKEYAGQSMILFAGGLTSYSYMHWRDHITEESEEGFVEMIIELFNRNIMAVQSQIPTKFWEEEQALADTTFSLLTDGIWIASSLGLAHTVRRLIGMGAVWKDFEKPNLSWEGLWPLQRYYNGLSGEYNSRQPLHVAIKAGHDCTVKTLLEAGVKVDSTDKFGCTGLHLAATDQRSYRFLQILVDCGADIEARNFLGETPLHMSLRFPSSSAIEFFLGRGANLDAVDDLGNTPLLVAIRGYIKRRSHSGLLELRADAYMKDGVRGMAMHKGVTMDVAKHMDLLIENGGDIDAQNNLGKTALHYAVEFFEATEYLLQKGANSAARDIKGRTPLHLATYVGRPAGVQSLLKHDADTNLKDKKGQSAIDIALVRLGEAKLAANAHCQISWTLHDDEPYIVDPVWWEAIIKLLEQNARNASAS</sequence>
<dbReference type="OrthoDB" id="539213at2759"/>
<feature type="domain" description="Nephrocystin 3-like N-terminal" evidence="3">
    <location>
        <begin position="158"/>
        <end position="328"/>
    </location>
</feature>
<keyword evidence="2" id="KW-0040">ANK repeat</keyword>
<keyword evidence="5" id="KW-1185">Reference proteome</keyword>
<accession>A0A2J6Q7I9</accession>
<reference evidence="4 5" key="1">
    <citation type="submission" date="2016-05" db="EMBL/GenBank/DDBJ databases">
        <title>A degradative enzymes factory behind the ericoid mycorrhizal symbiosis.</title>
        <authorList>
            <consortium name="DOE Joint Genome Institute"/>
            <person name="Martino E."/>
            <person name="Morin E."/>
            <person name="Grelet G."/>
            <person name="Kuo A."/>
            <person name="Kohler A."/>
            <person name="Daghino S."/>
            <person name="Barry K."/>
            <person name="Choi C."/>
            <person name="Cichocki N."/>
            <person name="Clum A."/>
            <person name="Copeland A."/>
            <person name="Hainaut M."/>
            <person name="Haridas S."/>
            <person name="Labutti K."/>
            <person name="Lindquist E."/>
            <person name="Lipzen A."/>
            <person name="Khouja H.-R."/>
            <person name="Murat C."/>
            <person name="Ohm R."/>
            <person name="Olson A."/>
            <person name="Spatafora J."/>
            <person name="Veneault-Fourrey C."/>
            <person name="Henrissat B."/>
            <person name="Grigoriev I."/>
            <person name="Martin F."/>
            <person name="Perotto S."/>
        </authorList>
    </citation>
    <scope>NUCLEOTIDE SEQUENCE [LARGE SCALE GENOMIC DNA]</scope>
    <source>
        <strain evidence="4 5">UAMH 7357</strain>
    </source>
</reference>
<dbReference type="Pfam" id="PF12796">
    <property type="entry name" value="Ank_2"/>
    <property type="match status" value="2"/>
</dbReference>
<dbReference type="InterPro" id="IPR027417">
    <property type="entry name" value="P-loop_NTPase"/>
</dbReference>
<dbReference type="STRING" id="1745343.A0A2J6Q7I9"/>
<dbReference type="Proteomes" id="UP000235672">
    <property type="component" value="Unassembled WGS sequence"/>
</dbReference>
<evidence type="ECO:0000256" key="2">
    <source>
        <dbReference type="PROSITE-ProRule" id="PRU00023"/>
    </source>
</evidence>
<dbReference type="SUPFAM" id="SSF52540">
    <property type="entry name" value="P-loop containing nucleoside triphosphate hydrolases"/>
    <property type="match status" value="1"/>
</dbReference>
<feature type="repeat" description="ANK" evidence="2">
    <location>
        <begin position="682"/>
        <end position="714"/>
    </location>
</feature>
<dbReference type="PANTHER" id="PTHR10039:SF16">
    <property type="entry name" value="GPI INOSITOL-DEACYLASE"/>
    <property type="match status" value="1"/>
</dbReference>
<gene>
    <name evidence="4" type="ORF">NA56DRAFT_97722</name>
</gene>
<dbReference type="Gene3D" id="1.25.40.20">
    <property type="entry name" value="Ankyrin repeat-containing domain"/>
    <property type="match status" value="1"/>
</dbReference>
<dbReference type="PANTHER" id="PTHR10039">
    <property type="entry name" value="AMELOGENIN"/>
    <property type="match status" value="1"/>
</dbReference>
<dbReference type="AlphaFoldDB" id="A0A2J6Q7I9"/>
<dbReference type="Pfam" id="PF24883">
    <property type="entry name" value="NPHP3_N"/>
    <property type="match status" value="1"/>
</dbReference>
<organism evidence="4 5">
    <name type="scientific">Hyaloscypha hepaticicola</name>
    <dbReference type="NCBI Taxonomy" id="2082293"/>
    <lineage>
        <taxon>Eukaryota</taxon>
        <taxon>Fungi</taxon>
        <taxon>Dikarya</taxon>
        <taxon>Ascomycota</taxon>
        <taxon>Pezizomycotina</taxon>
        <taxon>Leotiomycetes</taxon>
        <taxon>Helotiales</taxon>
        <taxon>Hyaloscyphaceae</taxon>
        <taxon>Hyaloscypha</taxon>
    </lineage>
</organism>
<evidence type="ECO:0000313" key="5">
    <source>
        <dbReference type="Proteomes" id="UP000235672"/>
    </source>
</evidence>
<feature type="repeat" description="ANK" evidence="2">
    <location>
        <begin position="715"/>
        <end position="748"/>
    </location>
</feature>
<proteinExistence type="predicted"/>
<feature type="repeat" description="ANK" evidence="2">
    <location>
        <begin position="749"/>
        <end position="781"/>
    </location>
</feature>
<name>A0A2J6Q7I9_9HELO</name>
<dbReference type="PROSITE" id="PS50297">
    <property type="entry name" value="ANK_REP_REGION"/>
    <property type="match status" value="4"/>
</dbReference>
<evidence type="ECO:0000259" key="3">
    <source>
        <dbReference type="Pfam" id="PF24883"/>
    </source>
</evidence>
<keyword evidence="1" id="KW-0677">Repeat</keyword>
<dbReference type="InterPro" id="IPR056884">
    <property type="entry name" value="NPHP3-like_N"/>
</dbReference>
<protein>
    <recommendedName>
        <fullName evidence="3">Nephrocystin 3-like N-terminal domain-containing protein</fullName>
    </recommendedName>
</protein>
<dbReference type="EMBL" id="KZ613478">
    <property type="protein sequence ID" value="PMD22247.1"/>
    <property type="molecule type" value="Genomic_DNA"/>
</dbReference>
<dbReference type="SUPFAM" id="SSF48403">
    <property type="entry name" value="Ankyrin repeat"/>
    <property type="match status" value="1"/>
</dbReference>
<feature type="repeat" description="ANK" evidence="2">
    <location>
        <begin position="880"/>
        <end position="912"/>
    </location>
</feature>
<dbReference type="PROSITE" id="PS50088">
    <property type="entry name" value="ANK_REPEAT"/>
    <property type="match status" value="4"/>
</dbReference>